<dbReference type="PANTHER" id="PTHR13847">
    <property type="entry name" value="SARCOSINE DEHYDROGENASE-RELATED"/>
    <property type="match status" value="1"/>
</dbReference>
<dbReference type="InterPro" id="IPR036188">
    <property type="entry name" value="FAD/NAD-bd_sf"/>
</dbReference>
<reference evidence="4 5" key="1">
    <citation type="submission" date="2019-03" db="EMBL/GenBank/DDBJ databases">
        <title>Genomic Encyclopedia of Type Strains, Phase III (KMG-III): the genomes of soil and plant-associated and newly described type strains.</title>
        <authorList>
            <person name="Whitman W."/>
        </authorList>
    </citation>
    <scope>NUCLEOTIDE SEQUENCE [LARGE SCALE GENOMIC DNA]</scope>
    <source>
        <strain evidence="4 5">CGMCC 1.7660</strain>
    </source>
</reference>
<dbReference type="InterPro" id="IPR006076">
    <property type="entry name" value="FAD-dep_OxRdtase"/>
</dbReference>
<dbReference type="Proteomes" id="UP000295783">
    <property type="component" value="Unassembled WGS sequence"/>
</dbReference>
<comment type="caution">
    <text evidence="4">The sequence shown here is derived from an EMBL/GenBank/DDBJ whole genome shotgun (WGS) entry which is preliminary data.</text>
</comment>
<name>A0A4R6WUN2_9PROT</name>
<dbReference type="RefSeq" id="WP_133611888.1">
    <property type="nucleotide sequence ID" value="NZ_SNYW01000006.1"/>
</dbReference>
<keyword evidence="5" id="KW-1185">Reference proteome</keyword>
<dbReference type="EMBL" id="SNYW01000006">
    <property type="protein sequence ID" value="TDQ83850.1"/>
    <property type="molecule type" value="Genomic_DNA"/>
</dbReference>
<dbReference type="OrthoDB" id="9815989at2"/>
<evidence type="ECO:0000256" key="2">
    <source>
        <dbReference type="SAM" id="Phobius"/>
    </source>
</evidence>
<feature type="domain" description="FAD dependent oxidoreductase" evidence="3">
    <location>
        <begin position="5"/>
        <end position="367"/>
    </location>
</feature>
<evidence type="ECO:0000313" key="5">
    <source>
        <dbReference type="Proteomes" id="UP000295783"/>
    </source>
</evidence>
<feature type="transmembrane region" description="Helical" evidence="2">
    <location>
        <begin position="6"/>
        <end position="26"/>
    </location>
</feature>
<keyword evidence="2" id="KW-0472">Membrane</keyword>
<sequence length="386" mass="40722">MKSFDVIVVGAGIAGASAAFFLAGAGHKVALVEKSRPASGPTGRSSAVTHAFYLQPELSQLAIRGVDILRRIPELTGEAKMHHEIGMLWACGPDAAADWRAASARIRGEGSTIEDLSPADMAKLAPGLNLDGIALGLWEPDYGYADAHGACNAIAKGAKDRGCHMFLDTEVVRLVVDNGRIEGVETHNHGRLAASRVIVAAGVWTKPLLAAIGCNLPIHVERHEMAVLEGSGRAKQYLPFAWCDDTMCSYARPDGDRVILAGTWAGGGTGIRNQALKRPEAIQTPDTYKEGVEESESIDILGHLFPRLPALQELGLRPGYAGLYDMSPDDNPIIDQVPGVEGLVVVCGSSGHGFKIGPAVGEQAARLAMTGAAPLVQPFSLNRFAA</sequence>
<organism evidence="4 5">
    <name type="scientific">Dongia mobilis</name>
    <dbReference type="NCBI Taxonomy" id="578943"/>
    <lineage>
        <taxon>Bacteria</taxon>
        <taxon>Pseudomonadati</taxon>
        <taxon>Pseudomonadota</taxon>
        <taxon>Alphaproteobacteria</taxon>
        <taxon>Rhodospirillales</taxon>
        <taxon>Dongiaceae</taxon>
        <taxon>Dongia</taxon>
    </lineage>
</organism>
<dbReference type="Pfam" id="PF01266">
    <property type="entry name" value="DAO"/>
    <property type="match status" value="1"/>
</dbReference>
<dbReference type="GO" id="GO:0016491">
    <property type="term" value="F:oxidoreductase activity"/>
    <property type="evidence" value="ECO:0007669"/>
    <property type="project" value="UniProtKB-KW"/>
</dbReference>
<dbReference type="SUPFAM" id="SSF51905">
    <property type="entry name" value="FAD/NAD(P)-binding domain"/>
    <property type="match status" value="1"/>
</dbReference>
<keyword evidence="2" id="KW-1133">Transmembrane helix</keyword>
<dbReference type="Gene3D" id="3.30.9.10">
    <property type="entry name" value="D-Amino Acid Oxidase, subunit A, domain 2"/>
    <property type="match status" value="1"/>
</dbReference>
<proteinExistence type="predicted"/>
<gene>
    <name evidence="4" type="ORF">A8950_0394</name>
</gene>
<accession>A0A4R6WUN2</accession>
<dbReference type="Gene3D" id="3.50.50.60">
    <property type="entry name" value="FAD/NAD(P)-binding domain"/>
    <property type="match status" value="1"/>
</dbReference>
<dbReference type="AlphaFoldDB" id="A0A4R6WUN2"/>
<protein>
    <submittedName>
        <fullName evidence="4">Sarcosine oxidase subunit beta</fullName>
    </submittedName>
</protein>
<evidence type="ECO:0000313" key="4">
    <source>
        <dbReference type="EMBL" id="TDQ83850.1"/>
    </source>
</evidence>
<keyword evidence="2" id="KW-0812">Transmembrane</keyword>
<evidence type="ECO:0000259" key="3">
    <source>
        <dbReference type="Pfam" id="PF01266"/>
    </source>
</evidence>
<dbReference type="GO" id="GO:0005737">
    <property type="term" value="C:cytoplasm"/>
    <property type="evidence" value="ECO:0007669"/>
    <property type="project" value="TreeGrafter"/>
</dbReference>
<keyword evidence="1" id="KW-0560">Oxidoreductase</keyword>
<dbReference type="PANTHER" id="PTHR13847:SF287">
    <property type="entry name" value="FAD-DEPENDENT OXIDOREDUCTASE DOMAIN-CONTAINING PROTEIN 1"/>
    <property type="match status" value="1"/>
</dbReference>
<evidence type="ECO:0000256" key="1">
    <source>
        <dbReference type="ARBA" id="ARBA00023002"/>
    </source>
</evidence>